<dbReference type="Pfam" id="PF03829">
    <property type="entry name" value="PTSIIA_gutA"/>
    <property type="match status" value="1"/>
</dbReference>
<dbReference type="EMBL" id="FNDU01000008">
    <property type="protein sequence ID" value="SDI48567.1"/>
    <property type="molecule type" value="Genomic_DNA"/>
</dbReference>
<keyword evidence="3" id="KW-1185">Reference proteome</keyword>
<evidence type="ECO:0000313" key="2">
    <source>
        <dbReference type="EMBL" id="SDI48567.1"/>
    </source>
</evidence>
<proteinExistence type="predicted"/>
<feature type="modified residue" description="Phosphohistidine; by HPr" evidence="1">
    <location>
        <position position="43"/>
    </location>
</feature>
<organism evidence="2 3">
    <name type="scientific">Alteribacillus bidgolensis</name>
    <dbReference type="NCBI Taxonomy" id="930129"/>
    <lineage>
        <taxon>Bacteria</taxon>
        <taxon>Bacillati</taxon>
        <taxon>Bacillota</taxon>
        <taxon>Bacilli</taxon>
        <taxon>Bacillales</taxon>
        <taxon>Bacillaceae</taxon>
        <taxon>Alteribacillus</taxon>
    </lineage>
</organism>
<dbReference type="GO" id="GO:0008982">
    <property type="term" value="F:protein-N(PI)-phosphohistidine-sugar phosphotransferase activity"/>
    <property type="evidence" value="ECO:0007669"/>
    <property type="project" value="InterPro"/>
</dbReference>
<dbReference type="GO" id="GO:0016301">
    <property type="term" value="F:kinase activity"/>
    <property type="evidence" value="ECO:0007669"/>
    <property type="project" value="TreeGrafter"/>
</dbReference>
<dbReference type="PROSITE" id="PS51097">
    <property type="entry name" value="PTS_EIIA_TYPE_5"/>
    <property type="match status" value="1"/>
</dbReference>
<evidence type="ECO:0000256" key="1">
    <source>
        <dbReference type="PROSITE-ProRule" id="PRU00420"/>
    </source>
</evidence>
<dbReference type="Proteomes" id="UP000199017">
    <property type="component" value="Unassembled WGS sequence"/>
</dbReference>
<dbReference type="InterPro" id="IPR036665">
    <property type="entry name" value="PTS_IIA_glucitol/sorbitol_sf"/>
</dbReference>
<dbReference type="InterPro" id="IPR004716">
    <property type="entry name" value="PTS_IIA_glucitol/sorbitol-sp"/>
</dbReference>
<sequence>MAQIYKTTVTELGPMVTEFLNEKIIILFKGDAPEELAEYCVLHEVNQLDEEIKENDVFMINEEEYVITGVGSAVNKNLEQLGHITLKFDGSTEPELPGTLSLEEKEIPEIKLGDNLQIIR</sequence>
<dbReference type="PANTHER" id="PTHR40398:SF1">
    <property type="entry name" value="PTS SYSTEM GLUCITOL_SORBITOL-SPECIFIC EIIA COMPONENT"/>
    <property type="match status" value="1"/>
</dbReference>
<dbReference type="PANTHER" id="PTHR40398">
    <property type="entry name" value="PTS SYSTEM GLUCITOL/SORBITOL-SPECIFIC EIIA COMPONENT"/>
    <property type="match status" value="1"/>
</dbReference>
<dbReference type="OrthoDB" id="5113885at2"/>
<evidence type="ECO:0000313" key="3">
    <source>
        <dbReference type="Proteomes" id="UP000199017"/>
    </source>
</evidence>
<dbReference type="GO" id="GO:0009401">
    <property type="term" value="P:phosphoenolpyruvate-dependent sugar phosphotransferase system"/>
    <property type="evidence" value="ECO:0007669"/>
    <property type="project" value="InterPro"/>
</dbReference>
<protein>
    <submittedName>
        <fullName evidence="2">PTS system, glucitol/sorbitol-specific IIA component</fullName>
    </submittedName>
</protein>
<dbReference type="GO" id="GO:0005737">
    <property type="term" value="C:cytoplasm"/>
    <property type="evidence" value="ECO:0007669"/>
    <property type="project" value="InterPro"/>
</dbReference>
<dbReference type="STRING" id="930129.SAMN05216352_10874"/>
<dbReference type="RefSeq" id="WP_091585924.1">
    <property type="nucleotide sequence ID" value="NZ_FNDU01000008.1"/>
</dbReference>
<gene>
    <name evidence="2" type="ORF">SAMN05216352_10874</name>
</gene>
<dbReference type="AlphaFoldDB" id="A0A1G8KYZ4"/>
<dbReference type="SUPFAM" id="SSF141530">
    <property type="entry name" value="PTSIIA/GutA-like"/>
    <property type="match status" value="1"/>
</dbReference>
<accession>A0A1G8KYZ4</accession>
<dbReference type="Gene3D" id="2.40.33.40">
    <property type="entry name" value="Phosphotransferase system, glucitol/sorbitol-specific IIA component"/>
    <property type="match status" value="1"/>
</dbReference>
<reference evidence="2 3" key="1">
    <citation type="submission" date="2016-10" db="EMBL/GenBank/DDBJ databases">
        <authorList>
            <person name="de Groot N.N."/>
        </authorList>
    </citation>
    <scope>NUCLEOTIDE SEQUENCE [LARGE SCALE GENOMIC DNA]</scope>
    <source>
        <strain evidence="3">P4B,CCM 7963,CECT 7998,DSM 25260,IBRC-M 10614,KCTC 13821</strain>
    </source>
</reference>
<name>A0A1G8KYZ4_9BACI</name>